<gene>
    <name evidence="1" type="ORF">LTS18_004074</name>
</gene>
<dbReference type="EMBL" id="JAWDJW010000960">
    <property type="protein sequence ID" value="KAK3079718.1"/>
    <property type="molecule type" value="Genomic_DNA"/>
</dbReference>
<name>A0ACC3DSV3_9PEZI</name>
<evidence type="ECO:0000313" key="1">
    <source>
        <dbReference type="EMBL" id="KAK3079718.1"/>
    </source>
</evidence>
<organism evidence="1 2">
    <name type="scientific">Coniosporium uncinatum</name>
    <dbReference type="NCBI Taxonomy" id="93489"/>
    <lineage>
        <taxon>Eukaryota</taxon>
        <taxon>Fungi</taxon>
        <taxon>Dikarya</taxon>
        <taxon>Ascomycota</taxon>
        <taxon>Pezizomycotina</taxon>
        <taxon>Dothideomycetes</taxon>
        <taxon>Dothideomycetes incertae sedis</taxon>
        <taxon>Coniosporium</taxon>
    </lineage>
</organism>
<accession>A0ACC3DSV3</accession>
<evidence type="ECO:0000313" key="2">
    <source>
        <dbReference type="Proteomes" id="UP001186974"/>
    </source>
</evidence>
<feature type="non-terminal residue" evidence="1">
    <location>
        <position position="106"/>
    </location>
</feature>
<proteinExistence type="predicted"/>
<keyword evidence="2" id="KW-1185">Reference proteome</keyword>
<comment type="caution">
    <text evidence="1">The sequence shown here is derived from an EMBL/GenBank/DDBJ whole genome shotgun (WGS) entry which is preliminary data.</text>
</comment>
<reference evidence="1" key="1">
    <citation type="submission" date="2024-09" db="EMBL/GenBank/DDBJ databases">
        <title>Black Yeasts Isolated from many extreme environments.</title>
        <authorList>
            <person name="Coleine C."/>
            <person name="Stajich J.E."/>
            <person name="Selbmann L."/>
        </authorList>
    </citation>
    <scope>NUCLEOTIDE SEQUENCE</scope>
    <source>
        <strain evidence="1">CCFEE 5737</strain>
    </source>
</reference>
<sequence length="106" mass="11639">MQKPCKTCSARGFTCTYDKPRKKRGPAGKRITEIKRLQSQGSGQSSDDLRDPTHHPEPPTVVSPSYNDARLDRAHSADGLPGGNASTRSVPQSFGQPVEREMDRMS</sequence>
<dbReference type="Proteomes" id="UP001186974">
    <property type="component" value="Unassembled WGS sequence"/>
</dbReference>
<protein>
    <submittedName>
        <fullName evidence="1">Uncharacterized protein</fullName>
    </submittedName>
</protein>